<evidence type="ECO:0000256" key="1">
    <source>
        <dbReference type="SAM" id="Phobius"/>
    </source>
</evidence>
<feature type="transmembrane region" description="Helical" evidence="1">
    <location>
        <begin position="6"/>
        <end position="23"/>
    </location>
</feature>
<organism evidence="2 3">
    <name type="scientific">Candidatus Harrisonbacteria bacterium RIFCSPLOWO2_02_FULL_41_13b</name>
    <dbReference type="NCBI Taxonomy" id="1798409"/>
    <lineage>
        <taxon>Bacteria</taxon>
        <taxon>Candidatus Harrisoniibacteriota</taxon>
    </lineage>
</organism>
<name>A0A1G1ZTQ0_9BACT</name>
<evidence type="ECO:0000313" key="3">
    <source>
        <dbReference type="Proteomes" id="UP000177690"/>
    </source>
</evidence>
<feature type="transmembrane region" description="Helical" evidence="1">
    <location>
        <begin position="83"/>
        <end position="100"/>
    </location>
</feature>
<keyword evidence="1" id="KW-1133">Transmembrane helix</keyword>
<dbReference type="STRING" id="1798409.A3I24_02075"/>
<accession>A0A1G1ZTQ0</accession>
<reference evidence="2 3" key="1">
    <citation type="journal article" date="2016" name="Nat. Commun.">
        <title>Thousands of microbial genomes shed light on interconnected biogeochemical processes in an aquifer system.</title>
        <authorList>
            <person name="Anantharaman K."/>
            <person name="Brown C.T."/>
            <person name="Hug L.A."/>
            <person name="Sharon I."/>
            <person name="Castelle C.J."/>
            <person name="Probst A.J."/>
            <person name="Thomas B.C."/>
            <person name="Singh A."/>
            <person name="Wilkins M.J."/>
            <person name="Karaoz U."/>
            <person name="Brodie E.L."/>
            <person name="Williams K.H."/>
            <person name="Hubbard S.S."/>
            <person name="Banfield J.F."/>
        </authorList>
    </citation>
    <scope>NUCLEOTIDE SEQUENCE [LARGE SCALE GENOMIC DNA]</scope>
</reference>
<feature type="transmembrane region" description="Helical" evidence="1">
    <location>
        <begin position="53"/>
        <end position="71"/>
    </location>
</feature>
<keyword evidence="1" id="KW-0472">Membrane</keyword>
<feature type="transmembrane region" description="Helical" evidence="1">
    <location>
        <begin position="106"/>
        <end position="122"/>
    </location>
</feature>
<gene>
    <name evidence="2" type="ORF">A3I24_02075</name>
</gene>
<comment type="caution">
    <text evidence="2">The sequence shown here is derived from an EMBL/GenBank/DDBJ whole genome shotgun (WGS) entry which is preliminary data.</text>
</comment>
<sequence length="145" mass="16070">MIYAGIVSIFVIAGIAWLLVRVFNWRICPVCAGVSGTWLWMLAAFWLEYEIDILVLGILMGGSIVGIAYQLEKRLSDMSFAMFWKLGFIPAGFLAVYGILARGNAFLVGLVGMGLMAILFFFRSGGHKKNSSQVEDLENKMKNCC</sequence>
<proteinExistence type="predicted"/>
<dbReference type="AlphaFoldDB" id="A0A1G1ZTQ0"/>
<dbReference type="Proteomes" id="UP000177690">
    <property type="component" value="Unassembled WGS sequence"/>
</dbReference>
<keyword evidence="1" id="KW-0812">Transmembrane</keyword>
<protein>
    <submittedName>
        <fullName evidence="2">Uncharacterized protein</fullName>
    </submittedName>
</protein>
<evidence type="ECO:0000313" key="2">
    <source>
        <dbReference type="EMBL" id="OGY67932.1"/>
    </source>
</evidence>
<dbReference type="EMBL" id="MHJL01000011">
    <property type="protein sequence ID" value="OGY67932.1"/>
    <property type="molecule type" value="Genomic_DNA"/>
</dbReference>
<feature type="transmembrane region" description="Helical" evidence="1">
    <location>
        <begin position="30"/>
        <end position="47"/>
    </location>
</feature>